<dbReference type="InterPro" id="IPR000276">
    <property type="entry name" value="GPCR_Rhodpsn"/>
</dbReference>
<accession>A0AAN8WVY1</accession>
<feature type="region of interest" description="Disordered" evidence="9">
    <location>
        <begin position="1354"/>
        <end position="1488"/>
    </location>
</feature>
<name>A0AAN8WVY1_HALRR</name>
<proteinExistence type="inferred from homology"/>
<protein>
    <recommendedName>
        <fullName evidence="11">G-protein coupled receptors family 1 profile domain-containing protein</fullName>
    </recommendedName>
</protein>
<dbReference type="Gene3D" id="1.20.1070.10">
    <property type="entry name" value="Rhodopsin 7-helix transmembrane proteins"/>
    <property type="match status" value="2"/>
</dbReference>
<feature type="transmembrane region" description="Helical" evidence="10">
    <location>
        <begin position="72"/>
        <end position="96"/>
    </location>
</feature>
<feature type="compositionally biased region" description="Basic and acidic residues" evidence="9">
    <location>
        <begin position="1390"/>
        <end position="1402"/>
    </location>
</feature>
<feature type="transmembrane region" description="Helical" evidence="10">
    <location>
        <begin position="776"/>
        <end position="802"/>
    </location>
</feature>
<feature type="region of interest" description="Disordered" evidence="9">
    <location>
        <begin position="1284"/>
        <end position="1319"/>
    </location>
</feature>
<dbReference type="PROSITE" id="PS50262">
    <property type="entry name" value="G_PROTEIN_RECEP_F1_2"/>
    <property type="match status" value="2"/>
</dbReference>
<feature type="transmembrane region" description="Helical" evidence="10">
    <location>
        <begin position="850"/>
        <end position="872"/>
    </location>
</feature>
<feature type="transmembrane region" description="Helical" evidence="10">
    <location>
        <begin position="814"/>
        <end position="838"/>
    </location>
</feature>
<keyword evidence="5" id="KW-0297">G-protein coupled receptor</keyword>
<evidence type="ECO:0000256" key="2">
    <source>
        <dbReference type="ARBA" id="ARBA00010663"/>
    </source>
</evidence>
<feature type="transmembrane region" description="Helical" evidence="10">
    <location>
        <begin position="193"/>
        <end position="221"/>
    </location>
</feature>
<feature type="domain" description="G-protein coupled receptors family 1 profile" evidence="11">
    <location>
        <begin position="50"/>
        <end position="272"/>
    </location>
</feature>
<evidence type="ECO:0000256" key="10">
    <source>
        <dbReference type="SAM" id="Phobius"/>
    </source>
</evidence>
<dbReference type="Proteomes" id="UP001381693">
    <property type="component" value="Unassembled WGS sequence"/>
</dbReference>
<evidence type="ECO:0000256" key="4">
    <source>
        <dbReference type="ARBA" id="ARBA00022989"/>
    </source>
</evidence>
<feature type="compositionally biased region" description="Polar residues" evidence="9">
    <location>
        <begin position="611"/>
        <end position="626"/>
    </location>
</feature>
<feature type="compositionally biased region" description="Basic residues" evidence="9">
    <location>
        <begin position="1478"/>
        <end position="1488"/>
    </location>
</feature>
<keyword evidence="4 10" id="KW-1133">Transmembrane helix</keyword>
<keyword evidence="3 10" id="KW-0812">Transmembrane</keyword>
<keyword evidence="7" id="KW-0675">Receptor</keyword>
<feature type="transmembrane region" description="Helical" evidence="10">
    <location>
        <begin position="892"/>
        <end position="915"/>
    </location>
</feature>
<feature type="compositionally biased region" description="Polar residues" evidence="9">
    <location>
        <begin position="1430"/>
        <end position="1451"/>
    </location>
</feature>
<comment type="similarity">
    <text evidence="2">Belongs to the G-protein coupled receptor 1 family.</text>
</comment>
<feature type="compositionally biased region" description="Basic and acidic residues" evidence="9">
    <location>
        <begin position="416"/>
        <end position="425"/>
    </location>
</feature>
<evidence type="ECO:0000256" key="1">
    <source>
        <dbReference type="ARBA" id="ARBA00004141"/>
    </source>
</evidence>
<feature type="region of interest" description="Disordered" evidence="9">
    <location>
        <begin position="415"/>
        <end position="438"/>
    </location>
</feature>
<feature type="region of interest" description="Disordered" evidence="9">
    <location>
        <begin position="604"/>
        <end position="717"/>
    </location>
</feature>
<feature type="transmembrane region" description="Helical" evidence="10">
    <location>
        <begin position="108"/>
        <end position="130"/>
    </location>
</feature>
<feature type="transmembrane region" description="Helical" evidence="10">
    <location>
        <begin position="252"/>
        <end position="272"/>
    </location>
</feature>
<evidence type="ECO:0000256" key="8">
    <source>
        <dbReference type="ARBA" id="ARBA00023224"/>
    </source>
</evidence>
<keyword evidence="8" id="KW-0807">Transducer</keyword>
<dbReference type="PRINTS" id="PR00237">
    <property type="entry name" value="GPCRRHODOPSN"/>
</dbReference>
<evidence type="ECO:0000259" key="11">
    <source>
        <dbReference type="PROSITE" id="PS50262"/>
    </source>
</evidence>
<feature type="transmembrane region" description="Helical" evidence="10">
    <location>
        <begin position="150"/>
        <end position="173"/>
    </location>
</feature>
<dbReference type="EMBL" id="JAXCGZ010013223">
    <property type="protein sequence ID" value="KAK7073290.1"/>
    <property type="molecule type" value="Genomic_DNA"/>
</dbReference>
<dbReference type="SUPFAM" id="SSF81321">
    <property type="entry name" value="Family A G protein-coupled receptor-like"/>
    <property type="match status" value="2"/>
</dbReference>
<feature type="transmembrane region" description="Helical" evidence="10">
    <location>
        <begin position="994"/>
        <end position="1014"/>
    </location>
</feature>
<organism evidence="12 13">
    <name type="scientific">Halocaridina rubra</name>
    <name type="common">Hawaiian red shrimp</name>
    <dbReference type="NCBI Taxonomy" id="373956"/>
    <lineage>
        <taxon>Eukaryota</taxon>
        <taxon>Metazoa</taxon>
        <taxon>Ecdysozoa</taxon>
        <taxon>Arthropoda</taxon>
        <taxon>Crustacea</taxon>
        <taxon>Multicrustacea</taxon>
        <taxon>Malacostraca</taxon>
        <taxon>Eumalacostraca</taxon>
        <taxon>Eucarida</taxon>
        <taxon>Decapoda</taxon>
        <taxon>Pleocyemata</taxon>
        <taxon>Caridea</taxon>
        <taxon>Atyoidea</taxon>
        <taxon>Atyidae</taxon>
        <taxon>Halocaridina</taxon>
    </lineage>
</organism>
<feature type="compositionally biased region" description="Low complexity" evidence="9">
    <location>
        <begin position="1361"/>
        <end position="1376"/>
    </location>
</feature>
<dbReference type="Pfam" id="PF00001">
    <property type="entry name" value="7tm_1"/>
    <property type="match status" value="2"/>
</dbReference>
<feature type="transmembrane region" description="Helical" evidence="10">
    <location>
        <begin position="34"/>
        <end position="60"/>
    </location>
</feature>
<feature type="compositionally biased region" description="Basic residues" evidence="9">
    <location>
        <begin position="1403"/>
        <end position="1421"/>
    </location>
</feature>
<dbReference type="PANTHER" id="PTHR24238:SF47">
    <property type="entry name" value="ECDYSTEROIDS_DOPAMINE RECEPTOR-RELATED"/>
    <property type="match status" value="1"/>
</dbReference>
<feature type="domain" description="G-protein coupled receptors family 1 profile" evidence="11">
    <location>
        <begin position="792"/>
        <end position="1020"/>
    </location>
</feature>
<sequence>MCKGYELSFVLEKVNGSLTLRPVITKCPEDPTPIIAATFLSLIFVAAFLLNMMVVVTVATSYTLKRFMFCRLLVNLCATCMIDCLLNVTVAIGYVSTAPWRFGLYLSYFNSFTINMLNSEMAFAVLLLTLDRLAAVKKYTQYLTMAKYKLALVVGFSWLVAFVMALPLVIGVVQNMPYRNRYSCAVADPQDDFYLIIHVVLVLYLSTLFMVCLVAATSFTFHKERKKQKLRRNHTVGYFDQIMMTPYYRNEFYPAVFTTALVMAYIILWLPFLGLSTIGPMATKHWANETGESQDDGSYSIFNPLREVRQSRAIFDEKQFQSLNQTNITSEVPVTTDFSNITISSGQIPEVIETPVYDTIFIWFRFIFDLLVPILIFTILKDVREKCEGLIMWCRPNSVSVASPKPIRAPYANRLHTSESNDQRDASPQPQKKQKSTKNSINFKTPILFATSEGLHIRTIEETYLDMLENKPLIGFKQNSQAPNFVYDLCDVMLGYEDLADFDEELYYEDDHNDNEHKESEFAAANPVIASANRAAMGQKPAQRTEGNSDPSPLQVEFRPPTPPKVHIEGNDAALEFGDTIELNMGQQKGKKIVRFATDLNEEIPLLETPPSDSGSIADSEGSSGNEGVRRRKTKPNTGIYPQRMVPKTIGKKALKHPTKRLQGQNKKRHLLNAPQSFNLAHRANPRNLKSRHMTNNSSLTSLEDKSPTSPRRKCNHNQKSFNEFEEEELDILIKTSQRNLKMCEGYELNIVIEKVNGSFVIRPVITKCPEDPTPIIAATFLSVIFVAAFLLNIMVVVTVSTSYTLKRFLFCRLLVNLCTTCIIDCFLNISVAIGYVTTFPWRFGHYLNYFNAFTINMLNSEMAFAVLLLTVDRILAVKKSKQYLGMAKYKLGIWVCLSWLVALGMALPLLLGVIQSMPYRNRYSCAVADPLDDFYLIVHVLVVGISTIVMLCLIIAISVTFHRERKKQKKVRSNQTISYIDQILMTPYFRNEFYPAVFVAAVFIAYLICWVPFLTLSTVGPMITKHWANETEEESELDDTFSLFNPKQRSGIRMTKAMLDESTLQALNQTNITSEVTTDMSNITVNPWQIPEIIGTPAYETAFIWLRFIFDLLVPILVFAILQDVKAKCEGLIMWCRPNSVTVASPKPSRPTYINRIPSNDTFDVKGQSSKSLKKQKSSKDSINFKTPILFATSEGLHIRTVEETYLDMVESKPLIPGFSRQSSEAPRFTYDLCDVLLGYEELTDFEAQFYMNHSEDHDKGQREPNLAAANPVVISANRVALGQKPKHTQPAEDTSEEVPVQGAARPPTPPKVQIKGNDHAIEFGDTIELDVDKKSKGRKNVRFAQILSEEIPRPGTGESSILNTSVNSSRSSDSGIMADSETTSPTAPEERRKTKTTPDRARRRVPQRLAGKRPTRPPPKRLQGNAKKFTSANGTVKSSNANKINNTKTRSIKSRHMPRVNTSAVSEEDKEEKRQPPPKRFSKYRP</sequence>
<evidence type="ECO:0000313" key="13">
    <source>
        <dbReference type="Proteomes" id="UP001381693"/>
    </source>
</evidence>
<reference evidence="12 13" key="1">
    <citation type="submission" date="2023-11" db="EMBL/GenBank/DDBJ databases">
        <title>Halocaridina rubra genome assembly.</title>
        <authorList>
            <person name="Smith C."/>
        </authorList>
    </citation>
    <scope>NUCLEOTIDE SEQUENCE [LARGE SCALE GENOMIC DNA]</scope>
    <source>
        <strain evidence="12">EP-1</strain>
        <tissue evidence="12">Whole</tissue>
    </source>
</reference>
<feature type="region of interest" description="Disordered" evidence="9">
    <location>
        <begin position="534"/>
        <end position="554"/>
    </location>
</feature>
<dbReference type="GO" id="GO:0016020">
    <property type="term" value="C:membrane"/>
    <property type="evidence" value="ECO:0007669"/>
    <property type="project" value="UniProtKB-SubCell"/>
</dbReference>
<evidence type="ECO:0000256" key="3">
    <source>
        <dbReference type="ARBA" id="ARBA00022692"/>
    </source>
</evidence>
<keyword evidence="6 10" id="KW-0472">Membrane</keyword>
<dbReference type="InterPro" id="IPR017452">
    <property type="entry name" value="GPCR_Rhodpsn_7TM"/>
</dbReference>
<evidence type="ECO:0000256" key="5">
    <source>
        <dbReference type="ARBA" id="ARBA00023040"/>
    </source>
</evidence>
<comment type="caution">
    <text evidence="12">The sequence shown here is derived from an EMBL/GenBank/DDBJ whole genome shotgun (WGS) entry which is preliminary data.</text>
</comment>
<evidence type="ECO:0000313" key="12">
    <source>
        <dbReference type="EMBL" id="KAK7073290.1"/>
    </source>
</evidence>
<gene>
    <name evidence="12" type="ORF">SK128_028066</name>
</gene>
<feature type="compositionally biased region" description="Basic residues" evidence="9">
    <location>
        <begin position="650"/>
        <end position="671"/>
    </location>
</feature>
<dbReference type="PANTHER" id="PTHR24238">
    <property type="entry name" value="G-PROTEIN COUPLED RECEPTOR"/>
    <property type="match status" value="1"/>
</dbReference>
<evidence type="ECO:0000256" key="9">
    <source>
        <dbReference type="SAM" id="MobiDB-lite"/>
    </source>
</evidence>
<dbReference type="GO" id="GO:0004930">
    <property type="term" value="F:G protein-coupled receptor activity"/>
    <property type="evidence" value="ECO:0007669"/>
    <property type="project" value="UniProtKB-KW"/>
</dbReference>
<keyword evidence="13" id="KW-1185">Reference proteome</keyword>
<comment type="subcellular location">
    <subcellularLocation>
        <location evidence="1">Membrane</location>
        <topology evidence="1">Multi-pass membrane protein</topology>
    </subcellularLocation>
</comment>
<feature type="transmembrane region" description="Helical" evidence="10">
    <location>
        <begin position="935"/>
        <end position="962"/>
    </location>
</feature>
<dbReference type="CDD" id="cd00637">
    <property type="entry name" value="7tm_classA_rhodopsin-like"/>
    <property type="match status" value="2"/>
</dbReference>
<evidence type="ECO:0000256" key="6">
    <source>
        <dbReference type="ARBA" id="ARBA00023136"/>
    </source>
</evidence>
<evidence type="ECO:0000256" key="7">
    <source>
        <dbReference type="ARBA" id="ARBA00023170"/>
    </source>
</evidence>